<feature type="chain" id="PRO_5002245922" description="Ig-like domain-containing protein" evidence="1">
    <location>
        <begin position="18"/>
        <end position="248"/>
    </location>
</feature>
<accession>A0A0D2KVI7</accession>
<dbReference type="Proteomes" id="UP000054498">
    <property type="component" value="Unassembled WGS sequence"/>
</dbReference>
<name>A0A0D2KVI7_9CHLO</name>
<reference evidence="2 3" key="1">
    <citation type="journal article" date="2013" name="BMC Genomics">
        <title>Reconstruction of the lipid metabolism for the microalga Monoraphidium neglectum from its genome sequence reveals characteristics suitable for biofuel production.</title>
        <authorList>
            <person name="Bogen C."/>
            <person name="Al-Dilaimi A."/>
            <person name="Albersmeier A."/>
            <person name="Wichmann J."/>
            <person name="Grundmann M."/>
            <person name="Rupp O."/>
            <person name="Lauersen K.J."/>
            <person name="Blifernez-Klassen O."/>
            <person name="Kalinowski J."/>
            <person name="Goesmann A."/>
            <person name="Mussgnug J.H."/>
            <person name="Kruse O."/>
        </authorList>
    </citation>
    <scope>NUCLEOTIDE SEQUENCE [LARGE SCALE GENOMIC DNA]</scope>
    <source>
        <strain evidence="2 3">SAG 48.87</strain>
    </source>
</reference>
<proteinExistence type="predicted"/>
<protein>
    <recommendedName>
        <fullName evidence="4">Ig-like domain-containing protein</fullName>
    </recommendedName>
</protein>
<keyword evidence="1" id="KW-0732">Signal</keyword>
<dbReference type="GeneID" id="25741442"/>
<feature type="signal peptide" evidence="1">
    <location>
        <begin position="1"/>
        <end position="17"/>
    </location>
</feature>
<sequence length="248" mass="25596">MQRQRLALVAMALLVAAAPTAPGVIAPGAAPAAPAIPQPRGPCDMGLTFFPPQSNNLPTGWSQAVQAAAGNTQSDQMMKIALAGYPIPQLYMAPLSVFTQVGGTVPIACVTGQNAAGAGVLTRPAAFTITWAVAGQGGQLGPFLKGSKQDPPANVTISFVPQLPDGDYCLQVRMDLIPGSGIVAVGAQEVAVPARAQSVLRSVCFYKLATRPQANITFHSCNSSFAVDLTGITPKPQLIRVRGQLRAA</sequence>
<dbReference type="AlphaFoldDB" id="A0A0D2KVI7"/>
<evidence type="ECO:0000313" key="2">
    <source>
        <dbReference type="EMBL" id="KIY99398.1"/>
    </source>
</evidence>
<dbReference type="RefSeq" id="XP_013898418.1">
    <property type="nucleotide sequence ID" value="XM_014042964.1"/>
</dbReference>
<evidence type="ECO:0000256" key="1">
    <source>
        <dbReference type="SAM" id="SignalP"/>
    </source>
</evidence>
<dbReference type="EMBL" id="KK101860">
    <property type="protein sequence ID" value="KIY99398.1"/>
    <property type="molecule type" value="Genomic_DNA"/>
</dbReference>
<keyword evidence="3" id="KW-1185">Reference proteome</keyword>
<gene>
    <name evidence="2" type="ORF">MNEG_8566</name>
</gene>
<organism evidence="2 3">
    <name type="scientific">Monoraphidium neglectum</name>
    <dbReference type="NCBI Taxonomy" id="145388"/>
    <lineage>
        <taxon>Eukaryota</taxon>
        <taxon>Viridiplantae</taxon>
        <taxon>Chlorophyta</taxon>
        <taxon>core chlorophytes</taxon>
        <taxon>Chlorophyceae</taxon>
        <taxon>CS clade</taxon>
        <taxon>Sphaeropleales</taxon>
        <taxon>Selenastraceae</taxon>
        <taxon>Monoraphidium</taxon>
    </lineage>
</organism>
<evidence type="ECO:0000313" key="3">
    <source>
        <dbReference type="Proteomes" id="UP000054498"/>
    </source>
</evidence>
<evidence type="ECO:0008006" key="4">
    <source>
        <dbReference type="Google" id="ProtNLM"/>
    </source>
</evidence>
<dbReference type="KEGG" id="mng:MNEG_8566"/>